<accession>A0A127HU32</accession>
<dbReference type="KEGG" id="pazo:AYR47_06480"/>
<dbReference type="AlphaFoldDB" id="A0A127HU32"/>
<dbReference type="Proteomes" id="UP000070516">
    <property type="component" value="Chromosome"/>
</dbReference>
<protein>
    <submittedName>
        <fullName evidence="1">Uncharacterized protein</fullName>
    </submittedName>
</protein>
<dbReference type="RefSeq" id="WP_061434658.1">
    <property type="nucleotide sequence ID" value="NZ_CP014546.1"/>
</dbReference>
<reference evidence="1 2" key="1">
    <citation type="submission" date="2016-02" db="EMBL/GenBank/DDBJ databases">
        <title>Complete genome sequence of Pseudomonas azotoformans S4.</title>
        <authorList>
            <person name="Fang Y."/>
            <person name="Wu L."/>
            <person name="Feng G."/>
        </authorList>
    </citation>
    <scope>NUCLEOTIDE SEQUENCE [LARGE SCALE GENOMIC DNA]</scope>
    <source>
        <strain evidence="1 2">S4</strain>
    </source>
</reference>
<dbReference type="EMBL" id="CP014546">
    <property type="protein sequence ID" value="AMN77995.1"/>
    <property type="molecule type" value="Genomic_DNA"/>
</dbReference>
<evidence type="ECO:0000313" key="2">
    <source>
        <dbReference type="Proteomes" id="UP000070516"/>
    </source>
</evidence>
<evidence type="ECO:0000313" key="1">
    <source>
        <dbReference type="EMBL" id="AMN77995.1"/>
    </source>
</evidence>
<gene>
    <name evidence="1" type="ORF">AYR47_06480</name>
</gene>
<organism evidence="1 2">
    <name type="scientific">Pseudomonas azotoformans</name>
    <dbReference type="NCBI Taxonomy" id="47878"/>
    <lineage>
        <taxon>Bacteria</taxon>
        <taxon>Pseudomonadati</taxon>
        <taxon>Pseudomonadota</taxon>
        <taxon>Gammaproteobacteria</taxon>
        <taxon>Pseudomonadales</taxon>
        <taxon>Pseudomonadaceae</taxon>
        <taxon>Pseudomonas</taxon>
    </lineage>
</organism>
<proteinExistence type="predicted"/>
<name>A0A127HU32_PSEAZ</name>
<sequence>MFDSFRLHVCQQFALRPTLQSLGISQTQVDQQYQDVLEHYAEQLIRFFAGPPAHRGGPWRQLAQSLAQRLRVARRSLAQASLRAMVDTVLDYPDSGARDKRLGERSPQVYVTTRYGCLALVISRDGDTPLVFTVSHGLEAFDDVPALADAERLEHNVFEGWALAALDQALLRVARVDPSRFPVLDDLDRQLMWASQLSGFVQTGRPQDNLRQELEQQLPSWLKGASPAWRLAYSQWLETMARFHEKSEGVGTRGPELDVETEAGAAAQVIFARQLALNLRRLTLECCLQGRCNVTYEGYRVMRAAVKVYKNQRRLRGVAMTFRPLAQGSGYLVGSSTGTPGPWLVVRPEASEVIEQVETAPQVRASLIDPFMTFYRAGITRWLPLLEHPLHTLARLKQVGGNLEGDCEATPTWKCETHLLHNLALLLVCTGAESPVDALDTLPRVKRMDSDWAGASGDLSVVQDRRLQALRRPSSALGQLIQSGVHKGLHLLDDAVVYNKDENHFNVLSNNRVSLNINIIEHQLVDTAQQPTQFGPHVAPDARDHWQLQRTPRVRRDLARLNSAVRAGNTLSATAPALLRDASRQAQTPGALPVDVEERLERSARSFEAAALNIRASGGNDPQVDVLYSQARQLRDYGSALRMDMTRHTARPTVGDMVYLLEQNAIRIRRLNGRVKETIDGREDYLQEYEVQDLTDASKPLWYAHFHYPTLQMADDQPTKAHLKTAAQRRLGRVFEQSERAAGRSTQVYRGPITNAAGRELFLKVKSPT</sequence>